<evidence type="ECO:0000256" key="3">
    <source>
        <dbReference type="ARBA" id="ARBA00011881"/>
    </source>
</evidence>
<feature type="binding site" evidence="13">
    <location>
        <begin position="105"/>
        <end position="106"/>
    </location>
    <ligand>
        <name>NAD(+)</name>
        <dbReference type="ChEBI" id="CHEBI:57540"/>
    </ligand>
</feature>
<proteinExistence type="inferred from homology"/>
<feature type="binding site" evidence="13">
    <location>
        <begin position="57"/>
        <end position="58"/>
    </location>
    <ligand>
        <name>NAD(+)</name>
        <dbReference type="ChEBI" id="CHEBI:57540"/>
    </ligand>
</feature>
<dbReference type="GO" id="GO:0006633">
    <property type="term" value="P:fatty acid biosynthetic process"/>
    <property type="evidence" value="ECO:0007669"/>
    <property type="project" value="UniProtKB-KW"/>
</dbReference>
<feature type="active site" description="Proton acceptor" evidence="11">
    <location>
        <position position="196"/>
    </location>
</feature>
<dbReference type="PIRSF" id="PIRSF000094">
    <property type="entry name" value="Enoyl-ACP_rdct"/>
    <property type="match status" value="1"/>
</dbReference>
<keyword evidence="6 10" id="KW-0560">Oxidoreductase</keyword>
<dbReference type="CDD" id="cd05372">
    <property type="entry name" value="ENR_SDR"/>
    <property type="match status" value="1"/>
</dbReference>
<evidence type="ECO:0000256" key="8">
    <source>
        <dbReference type="ARBA" id="ARBA00023098"/>
    </source>
</evidence>
<accession>A0A2Z6UNA3</accession>
<evidence type="ECO:0000256" key="5">
    <source>
        <dbReference type="ARBA" id="ARBA00022832"/>
    </source>
</evidence>
<evidence type="ECO:0000256" key="2">
    <source>
        <dbReference type="ARBA" id="ARBA00009233"/>
    </source>
</evidence>
<keyword evidence="8" id="KW-0443">Lipid metabolism</keyword>
<evidence type="ECO:0000313" key="14">
    <source>
        <dbReference type="EMBL" id="GBL10454.1"/>
    </source>
</evidence>
<dbReference type="AlphaFoldDB" id="A0A2Z6UNA3"/>
<evidence type="ECO:0000256" key="6">
    <source>
        <dbReference type="ARBA" id="ARBA00023002"/>
    </source>
</evidence>
<organism evidence="14 15">
    <name type="scientific">Microcystis aeruginosa Sj</name>
    <dbReference type="NCBI Taxonomy" id="1979544"/>
    <lineage>
        <taxon>Bacteria</taxon>
        <taxon>Bacillati</taxon>
        <taxon>Cyanobacteriota</taxon>
        <taxon>Cyanophyceae</taxon>
        <taxon>Oscillatoriophycideae</taxon>
        <taxon>Chroococcales</taxon>
        <taxon>Microcystaceae</taxon>
        <taxon>Microcystis</taxon>
    </lineage>
</organism>
<dbReference type="PANTHER" id="PTHR43159:SF2">
    <property type="entry name" value="ENOYL-[ACYL-CARRIER-PROTEIN] REDUCTASE [NADH], CHLOROPLASTIC"/>
    <property type="match status" value="1"/>
</dbReference>
<gene>
    <name evidence="14" type="primary">fabI</name>
    <name evidence="14" type="ORF">MSj_01943</name>
</gene>
<evidence type="ECO:0000256" key="11">
    <source>
        <dbReference type="PIRSR" id="PIRSR000094-1"/>
    </source>
</evidence>
<evidence type="ECO:0000313" key="15">
    <source>
        <dbReference type="Proteomes" id="UP000248272"/>
    </source>
</evidence>
<dbReference type="Gene3D" id="1.10.8.400">
    <property type="entry name" value="Enoyl acyl carrier protein reductase"/>
    <property type="match status" value="1"/>
</dbReference>
<dbReference type="GO" id="GO:0004318">
    <property type="term" value="F:enoyl-[acyl-carrier-protein] reductase (NADH) activity"/>
    <property type="evidence" value="ECO:0007669"/>
    <property type="project" value="UniProtKB-EC"/>
</dbReference>
<dbReference type="GO" id="GO:0050661">
    <property type="term" value="F:NADP binding"/>
    <property type="evidence" value="ECO:0007669"/>
    <property type="project" value="UniProtKB-ARBA"/>
</dbReference>
<dbReference type="Pfam" id="PF13561">
    <property type="entry name" value="adh_short_C2"/>
    <property type="match status" value="1"/>
</dbReference>
<comment type="catalytic activity">
    <reaction evidence="10">
        <text>a 2,3-saturated acyl-[ACP] + NAD(+) = a (2E)-enoyl-[ACP] + NADH + H(+)</text>
        <dbReference type="Rhea" id="RHEA:10240"/>
        <dbReference type="Rhea" id="RHEA-COMP:9925"/>
        <dbReference type="Rhea" id="RHEA-COMP:9926"/>
        <dbReference type="ChEBI" id="CHEBI:15378"/>
        <dbReference type="ChEBI" id="CHEBI:57540"/>
        <dbReference type="ChEBI" id="CHEBI:57945"/>
        <dbReference type="ChEBI" id="CHEBI:78784"/>
        <dbReference type="ChEBI" id="CHEBI:78785"/>
        <dbReference type="EC" id="1.3.1.9"/>
    </reaction>
</comment>
<evidence type="ECO:0000256" key="9">
    <source>
        <dbReference type="ARBA" id="ARBA00023160"/>
    </source>
</evidence>
<keyword evidence="5" id="KW-0276">Fatty acid metabolism</keyword>
<dbReference type="PRINTS" id="PR00081">
    <property type="entry name" value="GDHRDH"/>
</dbReference>
<protein>
    <recommendedName>
        <fullName evidence="10">Enoyl-[acyl-carrier-protein] reductase [NADH]</fullName>
        <ecNumber evidence="10">1.3.1.9</ecNumber>
    </recommendedName>
</protein>
<feature type="active site" description="Proton acceptor" evidence="11">
    <location>
        <position position="186"/>
    </location>
</feature>
<keyword evidence="7 10" id="KW-0520">NAD</keyword>
<comment type="similarity">
    <text evidence="2 10">Belongs to the short-chain dehydrogenases/reductases (SDR) family. FabI subfamily.</text>
</comment>
<dbReference type="EC" id="1.3.1.9" evidence="10"/>
<dbReference type="NCBIfam" id="NF005615">
    <property type="entry name" value="PRK07370.1"/>
    <property type="match status" value="1"/>
</dbReference>
<evidence type="ECO:0000256" key="12">
    <source>
        <dbReference type="PIRSR" id="PIRSR000094-2"/>
    </source>
</evidence>
<feature type="binding site" evidence="13">
    <location>
        <position position="133"/>
    </location>
    <ligand>
        <name>NAD(+)</name>
        <dbReference type="ChEBI" id="CHEBI:57540"/>
    </ligand>
</feature>
<feature type="binding site" evidence="13">
    <location>
        <position position="51"/>
    </location>
    <ligand>
        <name>NAD(+)</name>
        <dbReference type="ChEBI" id="CHEBI:57540"/>
    </ligand>
</feature>
<comment type="caution">
    <text evidence="14">The sequence shown here is derived from an EMBL/GenBank/DDBJ whole genome shotgun (WGS) entry which is preliminary data.</text>
</comment>
<evidence type="ECO:0000256" key="7">
    <source>
        <dbReference type="ARBA" id="ARBA00023027"/>
    </source>
</evidence>
<feature type="binding site" evidence="13">
    <location>
        <begin position="232"/>
        <end position="236"/>
    </location>
    <ligand>
        <name>NAD(+)</name>
        <dbReference type="ChEBI" id="CHEBI:57540"/>
    </ligand>
</feature>
<keyword evidence="9 10" id="KW-0275">Fatty acid biosynthesis</keyword>
<feature type="binding site" evidence="13">
    <location>
        <position position="203"/>
    </location>
    <ligand>
        <name>NAD(+)</name>
        <dbReference type="ChEBI" id="CHEBI:57540"/>
    </ligand>
</feature>
<dbReference type="Gene3D" id="3.40.50.720">
    <property type="entry name" value="NAD(P)-binding Rossmann-like Domain"/>
    <property type="match status" value="1"/>
</dbReference>
<comment type="subunit">
    <text evidence="3">Homotetramer.</text>
</comment>
<dbReference type="InterPro" id="IPR014358">
    <property type="entry name" value="Enoyl-ACP_Rdtase_NADH"/>
</dbReference>
<sequence>MPDNGEGVIIAAPLSVSLLYRISLGSAIGEIFVRETRTMLDLTGKNALVTGIANNRSIAWGIAQQLHQAGANIGVTYLPDEKGRFEKKVRELADELNPAFYVPCDVQNDQQVEDTFATVAEKWGKLDILIHCLAFADKEGLTGDFTAIPREAFTKSLDISTFSLTRLARSAKPLMTEGGSIITLTYLGGVKVIPNYNLMGVAKAGLEMSVRYLAAELGGQKIRVNGISAGPIRTLASSAVGGILDMIHHVEEIAPLHRTVTQIEVGNTAAFLASDLASGITGQIIYVDSGYEIMGM</sequence>
<dbReference type="SUPFAM" id="SSF51735">
    <property type="entry name" value="NAD(P)-binding Rossmann-fold domains"/>
    <property type="match status" value="1"/>
</dbReference>
<dbReference type="PANTHER" id="PTHR43159">
    <property type="entry name" value="ENOYL-[ACYL-CARRIER-PROTEIN] REDUCTASE"/>
    <property type="match status" value="1"/>
</dbReference>
<dbReference type="InterPro" id="IPR036291">
    <property type="entry name" value="NAD(P)-bd_dom_sf"/>
</dbReference>
<dbReference type="FunFam" id="1.10.8.400:FF:000001">
    <property type="entry name" value="Enoyl-[acyl-carrier-protein] reductase [NADH]"/>
    <property type="match status" value="1"/>
</dbReference>
<feature type="binding site" evidence="12">
    <location>
        <position position="136"/>
    </location>
    <ligand>
        <name>substrate</name>
    </ligand>
</feature>
<evidence type="ECO:0000256" key="10">
    <source>
        <dbReference type="PIRNR" id="PIRNR000094"/>
    </source>
</evidence>
<name>A0A2Z6UNA3_MICAE</name>
<dbReference type="Proteomes" id="UP000248272">
    <property type="component" value="Unassembled WGS sequence"/>
</dbReference>
<dbReference type="FunFam" id="3.40.50.720:FF:000169">
    <property type="entry name" value="Enoyl-[acyl-carrier-protein] reductase [NADH]"/>
    <property type="match status" value="1"/>
</dbReference>
<comment type="pathway">
    <text evidence="1">Lipid metabolism; fatty acid biosynthesis.</text>
</comment>
<dbReference type="EMBL" id="BDSG01000039">
    <property type="protein sequence ID" value="GBL10454.1"/>
    <property type="molecule type" value="Genomic_DNA"/>
</dbReference>
<reference evidence="14 15" key="1">
    <citation type="journal article" date="2018" name="Front. Microbiol.">
        <title>Adaptation of the Freshwater Bloom-Forming Cyanobacterium Microcystis aeruginosa to Brackish Water Is Driven by Recent Horizontal Transfer of Sucrose Genes.</title>
        <authorList>
            <person name="Tanabe Y."/>
            <person name="Hodoki Y."/>
            <person name="Sano T."/>
            <person name="Tada K."/>
            <person name="Watanabe M.M."/>
        </authorList>
    </citation>
    <scope>NUCLEOTIDE SEQUENCE [LARGE SCALE GENOMIC DNA]</scope>
    <source>
        <strain evidence="14 15">Sj</strain>
    </source>
</reference>
<keyword evidence="4 10" id="KW-0444">Lipid biosynthesis</keyword>
<evidence type="ECO:0000256" key="13">
    <source>
        <dbReference type="PIRSR" id="PIRSR000094-3"/>
    </source>
</evidence>
<evidence type="ECO:0000256" key="1">
    <source>
        <dbReference type="ARBA" id="ARBA00005194"/>
    </source>
</evidence>
<evidence type="ECO:0000256" key="4">
    <source>
        <dbReference type="ARBA" id="ARBA00022516"/>
    </source>
</evidence>
<dbReference type="InterPro" id="IPR002347">
    <property type="entry name" value="SDR_fam"/>
</dbReference>